<proteinExistence type="predicted"/>
<dbReference type="InParanoid" id="A0A0C3D6Q4"/>
<keyword evidence="2" id="KW-1185">Reference proteome</keyword>
<dbReference type="EMBL" id="KN822116">
    <property type="protein sequence ID" value="KIM56455.1"/>
    <property type="molecule type" value="Genomic_DNA"/>
</dbReference>
<dbReference type="Proteomes" id="UP000053989">
    <property type="component" value="Unassembled WGS sequence"/>
</dbReference>
<organism evidence="1 2">
    <name type="scientific">Scleroderma citrinum Foug A</name>
    <dbReference type="NCBI Taxonomy" id="1036808"/>
    <lineage>
        <taxon>Eukaryota</taxon>
        <taxon>Fungi</taxon>
        <taxon>Dikarya</taxon>
        <taxon>Basidiomycota</taxon>
        <taxon>Agaricomycotina</taxon>
        <taxon>Agaricomycetes</taxon>
        <taxon>Agaricomycetidae</taxon>
        <taxon>Boletales</taxon>
        <taxon>Sclerodermatineae</taxon>
        <taxon>Sclerodermataceae</taxon>
        <taxon>Scleroderma</taxon>
    </lineage>
</organism>
<sequence>FKPKTSSPSLRNHLWREHLVEYIEQATEQKWEVLYVELVCTASNNGYTIKEIKAHFITGGDIEKLPSHKVDSNEPSYPDGHASTPAFSIKESHKYLDSFIVT</sequence>
<evidence type="ECO:0000313" key="1">
    <source>
        <dbReference type="EMBL" id="KIM56455.1"/>
    </source>
</evidence>
<feature type="non-terminal residue" evidence="1">
    <location>
        <position position="1"/>
    </location>
</feature>
<feature type="non-terminal residue" evidence="1">
    <location>
        <position position="102"/>
    </location>
</feature>
<reference evidence="2" key="2">
    <citation type="submission" date="2015-01" db="EMBL/GenBank/DDBJ databases">
        <title>Evolutionary Origins and Diversification of the Mycorrhizal Mutualists.</title>
        <authorList>
            <consortium name="DOE Joint Genome Institute"/>
            <consortium name="Mycorrhizal Genomics Consortium"/>
            <person name="Kohler A."/>
            <person name="Kuo A."/>
            <person name="Nagy L.G."/>
            <person name="Floudas D."/>
            <person name="Copeland A."/>
            <person name="Barry K.W."/>
            <person name="Cichocki N."/>
            <person name="Veneault-Fourrey C."/>
            <person name="LaButti K."/>
            <person name="Lindquist E.A."/>
            <person name="Lipzen A."/>
            <person name="Lundell T."/>
            <person name="Morin E."/>
            <person name="Murat C."/>
            <person name="Riley R."/>
            <person name="Ohm R."/>
            <person name="Sun H."/>
            <person name="Tunlid A."/>
            <person name="Henrissat B."/>
            <person name="Grigoriev I.V."/>
            <person name="Hibbett D.S."/>
            <person name="Martin F."/>
        </authorList>
    </citation>
    <scope>NUCLEOTIDE SEQUENCE [LARGE SCALE GENOMIC DNA]</scope>
    <source>
        <strain evidence="2">Foug A</strain>
    </source>
</reference>
<reference evidence="1 2" key="1">
    <citation type="submission" date="2014-04" db="EMBL/GenBank/DDBJ databases">
        <authorList>
            <consortium name="DOE Joint Genome Institute"/>
            <person name="Kuo A."/>
            <person name="Kohler A."/>
            <person name="Nagy L.G."/>
            <person name="Floudas D."/>
            <person name="Copeland A."/>
            <person name="Barry K.W."/>
            <person name="Cichocki N."/>
            <person name="Veneault-Fourrey C."/>
            <person name="LaButti K."/>
            <person name="Lindquist E.A."/>
            <person name="Lipzen A."/>
            <person name="Lundell T."/>
            <person name="Morin E."/>
            <person name="Murat C."/>
            <person name="Sun H."/>
            <person name="Tunlid A."/>
            <person name="Henrissat B."/>
            <person name="Grigoriev I.V."/>
            <person name="Hibbett D.S."/>
            <person name="Martin F."/>
            <person name="Nordberg H.P."/>
            <person name="Cantor M.N."/>
            <person name="Hua S.X."/>
        </authorList>
    </citation>
    <scope>NUCLEOTIDE SEQUENCE [LARGE SCALE GENOMIC DNA]</scope>
    <source>
        <strain evidence="1 2">Foug A</strain>
    </source>
</reference>
<dbReference type="AlphaFoldDB" id="A0A0C3D6Q4"/>
<protein>
    <submittedName>
        <fullName evidence="1">Uncharacterized protein</fullName>
    </submittedName>
</protein>
<dbReference type="HOGENOM" id="CLU_072868_2_1_1"/>
<accession>A0A0C3D6Q4</accession>
<dbReference type="OrthoDB" id="2654955at2759"/>
<gene>
    <name evidence="1" type="ORF">SCLCIDRAFT_45656</name>
</gene>
<evidence type="ECO:0000313" key="2">
    <source>
        <dbReference type="Proteomes" id="UP000053989"/>
    </source>
</evidence>
<name>A0A0C3D6Q4_9AGAM</name>